<dbReference type="EMBL" id="CP006996">
    <property type="protein sequence ID" value="AHD23963.1"/>
    <property type="molecule type" value="Genomic_DNA"/>
</dbReference>
<protein>
    <submittedName>
        <fullName evidence="2">Uncharacterized protein</fullName>
    </submittedName>
</protein>
<name>V9XNI2_9NOCA</name>
<evidence type="ECO:0000313" key="3">
    <source>
        <dbReference type="Proteomes" id="UP000018781"/>
    </source>
</evidence>
<proteinExistence type="predicted"/>
<feature type="transmembrane region" description="Helical" evidence="1">
    <location>
        <begin position="20"/>
        <end position="44"/>
    </location>
</feature>
<organism evidence="2 3">
    <name type="scientific">Rhodococcus pyridinivorans SB3094</name>
    <dbReference type="NCBI Taxonomy" id="1435356"/>
    <lineage>
        <taxon>Bacteria</taxon>
        <taxon>Bacillati</taxon>
        <taxon>Actinomycetota</taxon>
        <taxon>Actinomycetes</taxon>
        <taxon>Mycobacteriales</taxon>
        <taxon>Nocardiaceae</taxon>
        <taxon>Rhodococcus</taxon>
    </lineage>
</organism>
<dbReference type="AlphaFoldDB" id="V9XNI2"/>
<dbReference type="Proteomes" id="UP000018781">
    <property type="component" value="Chromosome"/>
</dbReference>
<keyword evidence="1" id="KW-1133">Transmembrane helix</keyword>
<dbReference type="PATRIC" id="fig|1435356.3.peg.4777"/>
<accession>V9XNI2</accession>
<sequence>METQHAESTSTLPLLNARSWALGFFVVAIALAVVASQFLIDFIASAH</sequence>
<reference evidence="2 3" key="1">
    <citation type="journal article" date="2014" name="Genome Announc.">
        <title>Complete Genome of Rhodococcus pyridinivorans SB3094, a Methyl-Ethyl-Ketone-Degrading Bacterium Used for Bioaugmentation.</title>
        <authorList>
            <person name="Dueholm M.S."/>
            <person name="Albertsen M."/>
            <person name="D'Imperio S."/>
            <person name="Tale V.P."/>
            <person name="Lewis D."/>
            <person name="Nielsen P.H."/>
            <person name="Nielsen J.L."/>
        </authorList>
    </citation>
    <scope>NUCLEOTIDE SEQUENCE [LARGE SCALE GENOMIC DNA]</scope>
    <source>
        <strain evidence="2 3">SB3094</strain>
    </source>
</reference>
<keyword evidence="1" id="KW-0812">Transmembrane</keyword>
<dbReference type="HOGENOM" id="CLU_3172620_0_0_11"/>
<keyword evidence="1" id="KW-0472">Membrane</keyword>
<gene>
    <name evidence="2" type="ORF">Y013_23705</name>
</gene>
<dbReference type="eggNOG" id="ENOG5032E2S">
    <property type="taxonomic scope" value="Bacteria"/>
</dbReference>
<dbReference type="KEGG" id="rpy:Y013_23705"/>
<evidence type="ECO:0000256" key="1">
    <source>
        <dbReference type="SAM" id="Phobius"/>
    </source>
</evidence>
<evidence type="ECO:0000313" key="2">
    <source>
        <dbReference type="EMBL" id="AHD23963.1"/>
    </source>
</evidence>
<dbReference type="RefSeq" id="WP_024103563.1">
    <property type="nucleotide sequence ID" value="NC_023150.1"/>
</dbReference>
<dbReference type="GeneID" id="43508262"/>